<dbReference type="AlphaFoldDB" id="A0A2T9YQZ8"/>
<protein>
    <recommendedName>
        <fullName evidence="3">ubiquitinyl hydrolase 1</fullName>
        <ecNumber evidence="3">3.4.19.12</ecNumber>
    </recommendedName>
</protein>
<evidence type="ECO:0000256" key="6">
    <source>
        <dbReference type="SAM" id="MobiDB-lite"/>
    </source>
</evidence>
<accession>A0A2T9YQZ8</accession>
<dbReference type="GO" id="GO:0004843">
    <property type="term" value="F:cysteine-type deubiquitinase activity"/>
    <property type="evidence" value="ECO:0007669"/>
    <property type="project" value="UniProtKB-EC"/>
</dbReference>
<keyword evidence="9" id="KW-1185">Reference proteome</keyword>
<dbReference type="Gene3D" id="3.90.70.10">
    <property type="entry name" value="Cysteine proteinases"/>
    <property type="match status" value="1"/>
</dbReference>
<evidence type="ECO:0000313" key="8">
    <source>
        <dbReference type="EMBL" id="PVU94780.1"/>
    </source>
</evidence>
<evidence type="ECO:0000256" key="5">
    <source>
        <dbReference type="ARBA" id="ARBA00022801"/>
    </source>
</evidence>
<comment type="caution">
    <text evidence="8">The sequence shown here is derived from an EMBL/GenBank/DDBJ whole genome shotgun (WGS) entry which is preliminary data.</text>
</comment>
<feature type="compositionally biased region" description="Basic and acidic residues" evidence="6">
    <location>
        <begin position="618"/>
        <end position="631"/>
    </location>
</feature>
<feature type="region of interest" description="Disordered" evidence="6">
    <location>
        <begin position="618"/>
        <end position="638"/>
    </location>
</feature>
<feature type="domain" description="USP" evidence="7">
    <location>
        <begin position="28"/>
        <end position="421"/>
    </location>
</feature>
<dbReference type="STRING" id="133385.A0A2T9YQZ8"/>
<dbReference type="OrthoDB" id="27652at2759"/>
<dbReference type="Proteomes" id="UP000245383">
    <property type="component" value="Unassembled WGS sequence"/>
</dbReference>
<dbReference type="GO" id="GO:0005829">
    <property type="term" value="C:cytosol"/>
    <property type="evidence" value="ECO:0007669"/>
    <property type="project" value="TreeGrafter"/>
</dbReference>
<comment type="catalytic activity">
    <reaction evidence="1">
        <text>Thiol-dependent hydrolysis of ester, thioester, amide, peptide and isopeptide bonds formed by the C-terminal Gly of ubiquitin (a 76-residue protein attached to proteins as an intracellular targeting signal).</text>
        <dbReference type="EC" id="3.4.19.12"/>
    </reaction>
</comment>
<evidence type="ECO:0000256" key="3">
    <source>
        <dbReference type="ARBA" id="ARBA00012759"/>
    </source>
</evidence>
<dbReference type="InterPro" id="IPR038765">
    <property type="entry name" value="Papain-like_cys_pep_sf"/>
</dbReference>
<dbReference type="Pfam" id="PF00443">
    <property type="entry name" value="UCH"/>
    <property type="match status" value="1"/>
</dbReference>
<gene>
    <name evidence="8" type="ORF">BB561_002262</name>
</gene>
<reference evidence="8 9" key="1">
    <citation type="journal article" date="2018" name="MBio">
        <title>Comparative Genomics Reveals the Core Gene Toolbox for the Fungus-Insect Symbiosis.</title>
        <authorList>
            <person name="Wang Y."/>
            <person name="Stata M."/>
            <person name="Wang W."/>
            <person name="Stajich J.E."/>
            <person name="White M.M."/>
            <person name="Moncalvo J.M."/>
        </authorList>
    </citation>
    <scope>NUCLEOTIDE SEQUENCE [LARGE SCALE GENOMIC DNA]</scope>
    <source>
        <strain evidence="8 9">SWE-8-4</strain>
    </source>
</reference>
<dbReference type="PANTHER" id="PTHR24006">
    <property type="entry name" value="UBIQUITIN CARBOXYL-TERMINAL HYDROLASE"/>
    <property type="match status" value="1"/>
</dbReference>
<evidence type="ECO:0000313" key="9">
    <source>
        <dbReference type="Proteomes" id="UP000245383"/>
    </source>
</evidence>
<dbReference type="InterPro" id="IPR050164">
    <property type="entry name" value="Peptidase_C19"/>
</dbReference>
<feature type="region of interest" description="Disordered" evidence="6">
    <location>
        <begin position="1"/>
        <end position="21"/>
    </location>
</feature>
<evidence type="ECO:0000256" key="2">
    <source>
        <dbReference type="ARBA" id="ARBA00009085"/>
    </source>
</evidence>
<name>A0A2T9YQZ8_9FUNG</name>
<dbReference type="SUPFAM" id="SSF54001">
    <property type="entry name" value="Cysteine proteinases"/>
    <property type="match status" value="1"/>
</dbReference>
<dbReference type="PANTHER" id="PTHR24006:SF733">
    <property type="entry name" value="RE52890P"/>
    <property type="match status" value="1"/>
</dbReference>
<comment type="similarity">
    <text evidence="2">Belongs to the peptidase C19 family.</text>
</comment>
<proteinExistence type="inferred from homology"/>
<evidence type="ECO:0000256" key="1">
    <source>
        <dbReference type="ARBA" id="ARBA00000707"/>
    </source>
</evidence>
<dbReference type="EMBL" id="MBFR01000074">
    <property type="protein sequence ID" value="PVU94780.1"/>
    <property type="molecule type" value="Genomic_DNA"/>
</dbReference>
<feature type="region of interest" description="Disordered" evidence="6">
    <location>
        <begin position="429"/>
        <end position="463"/>
    </location>
</feature>
<organism evidence="8 9">
    <name type="scientific">Smittium simulii</name>
    <dbReference type="NCBI Taxonomy" id="133385"/>
    <lineage>
        <taxon>Eukaryota</taxon>
        <taxon>Fungi</taxon>
        <taxon>Fungi incertae sedis</taxon>
        <taxon>Zoopagomycota</taxon>
        <taxon>Kickxellomycotina</taxon>
        <taxon>Harpellomycetes</taxon>
        <taxon>Harpellales</taxon>
        <taxon>Legeriomycetaceae</taxon>
        <taxon>Smittium</taxon>
    </lineage>
</organism>
<evidence type="ECO:0000256" key="4">
    <source>
        <dbReference type="ARBA" id="ARBA00022670"/>
    </source>
</evidence>
<dbReference type="GO" id="GO:0005634">
    <property type="term" value="C:nucleus"/>
    <property type="evidence" value="ECO:0007669"/>
    <property type="project" value="TreeGrafter"/>
</dbReference>
<dbReference type="InterPro" id="IPR001394">
    <property type="entry name" value="Peptidase_C19_UCH"/>
</dbReference>
<sequence length="638" mass="72763">MSSKNKTQNPPQKRLQNPNLPKNNDRFYGLINLGNICYSNSVIQLLYFCTPFRECVNNYPKRRMLPIETQNTLVDYDSTLPQTSELSHAISTQISQPSETKAPNIYSNLSAQELMDSDLVPEPYSMDLNSNQKYNIPQTMFTALKDLFWHITTRVMRAGTYNPSKFNTCLKQNNALFRNNYHQDAHEMLNYLLNEIAENVEHIQSSKNFKAHTGLPHDSKSKLFTGTTWIHTLFQGLLTNETKCLTCENVTNRDESFLDLSVDIEDNTSVTNCLRQFAAGEILSQKNKFYCDNCGALQEAERRMRLKVLPNILALHLKRFKYNESIGNYIKLNYRVNYPLNLRVPGTTADAQDIEYKLVGAIVHLGSGLSQGHYIVIVRSADKWVIFDDDYVDVIPESDLDLYYGDSLTYGGIYVLLYERIDFDPTKYDLPGQDSPHDFKPEQPQSAKKNSDTEINPDKTQNFHDFDTTQFNKLVNDIDLKNANITNPDSKSIPESDKMSPLADSLADLKISDTQPENQNQPASLPYLNGDSETNNLLNSIPIPVSKPINKPIDIPSHSYQEINEGSSSVLDKIFDYHSSFEKSKFLNNNSNNIFDSEINPTNFLLKSKTWKIFGKKKDVSGKETKHKTIENESEPNN</sequence>
<dbReference type="EC" id="3.4.19.12" evidence="3"/>
<dbReference type="PROSITE" id="PS50235">
    <property type="entry name" value="USP_3"/>
    <property type="match status" value="1"/>
</dbReference>
<keyword evidence="5" id="KW-0378">Hydrolase</keyword>
<evidence type="ECO:0000259" key="7">
    <source>
        <dbReference type="PROSITE" id="PS50235"/>
    </source>
</evidence>
<dbReference type="InterPro" id="IPR028889">
    <property type="entry name" value="USP"/>
</dbReference>
<dbReference type="GO" id="GO:0016579">
    <property type="term" value="P:protein deubiquitination"/>
    <property type="evidence" value="ECO:0007669"/>
    <property type="project" value="InterPro"/>
</dbReference>
<dbReference type="GO" id="GO:0006508">
    <property type="term" value="P:proteolysis"/>
    <property type="evidence" value="ECO:0007669"/>
    <property type="project" value="UniProtKB-KW"/>
</dbReference>
<keyword evidence="4" id="KW-0645">Protease</keyword>